<dbReference type="SUPFAM" id="SSF49899">
    <property type="entry name" value="Concanavalin A-like lectins/glucanases"/>
    <property type="match status" value="1"/>
</dbReference>
<comment type="caution">
    <text evidence="4">The sequence shown here is derived from an EMBL/GenBank/DDBJ whole genome shotgun (WGS) entry which is preliminary data.</text>
</comment>
<feature type="chain" id="PRO_5018248184" description="Glycosyl hydrolase family 12" evidence="3">
    <location>
        <begin position="39"/>
        <end position="243"/>
    </location>
</feature>
<keyword evidence="3" id="KW-0732">Signal</keyword>
<proteinExistence type="inferred from homology"/>
<dbReference type="Proteomes" id="UP000278673">
    <property type="component" value="Unassembled WGS sequence"/>
</dbReference>
<evidence type="ECO:0000256" key="1">
    <source>
        <dbReference type="ARBA" id="ARBA00005519"/>
    </source>
</evidence>
<dbReference type="GO" id="GO:0008810">
    <property type="term" value="F:cellulase activity"/>
    <property type="evidence" value="ECO:0007669"/>
    <property type="project" value="InterPro"/>
</dbReference>
<dbReference type="InterPro" id="IPR002594">
    <property type="entry name" value="GH12"/>
</dbReference>
<keyword evidence="2" id="KW-0624">Polysaccharide degradation</keyword>
<protein>
    <recommendedName>
        <fullName evidence="6">Glycosyl hydrolase family 12</fullName>
    </recommendedName>
</protein>
<dbReference type="PANTHER" id="PTHR34002">
    <property type="entry name" value="BLR1656 PROTEIN"/>
    <property type="match status" value="1"/>
</dbReference>
<evidence type="ECO:0000256" key="2">
    <source>
        <dbReference type="RuleBase" id="RU361163"/>
    </source>
</evidence>
<dbReference type="GO" id="GO:0000272">
    <property type="term" value="P:polysaccharide catabolic process"/>
    <property type="evidence" value="ECO:0007669"/>
    <property type="project" value="UniProtKB-KW"/>
</dbReference>
<organism evidence="4 5">
    <name type="scientific">Streptomyces triticirhizae</name>
    <dbReference type="NCBI Taxonomy" id="2483353"/>
    <lineage>
        <taxon>Bacteria</taxon>
        <taxon>Bacillati</taxon>
        <taxon>Actinomycetota</taxon>
        <taxon>Actinomycetes</taxon>
        <taxon>Kitasatosporales</taxon>
        <taxon>Streptomycetaceae</taxon>
        <taxon>Streptomyces</taxon>
    </lineage>
</organism>
<dbReference type="PANTHER" id="PTHR34002:SF9">
    <property type="entry name" value="XYLOGLUCAN-SPECIFIC ENDO-BETA-1,4-GLUCANASE A"/>
    <property type="match status" value="1"/>
</dbReference>
<accession>A0A3M2LR26</accession>
<dbReference type="NCBIfam" id="NF004860">
    <property type="entry name" value="PRK06215.1"/>
    <property type="match status" value="1"/>
</dbReference>
<feature type="signal peptide" evidence="3">
    <location>
        <begin position="1"/>
        <end position="38"/>
    </location>
</feature>
<dbReference type="InterPro" id="IPR013320">
    <property type="entry name" value="ConA-like_dom_sf"/>
</dbReference>
<evidence type="ECO:0000313" key="4">
    <source>
        <dbReference type="EMBL" id="RMI38545.1"/>
    </source>
</evidence>
<dbReference type="AlphaFoldDB" id="A0A3M2LR26"/>
<dbReference type="InterPro" id="IPR013319">
    <property type="entry name" value="GH11/12"/>
</dbReference>
<evidence type="ECO:0008006" key="6">
    <source>
        <dbReference type="Google" id="ProtNLM"/>
    </source>
</evidence>
<keyword evidence="2" id="KW-0326">Glycosidase</keyword>
<evidence type="ECO:0000256" key="3">
    <source>
        <dbReference type="SAM" id="SignalP"/>
    </source>
</evidence>
<reference evidence="4 5" key="1">
    <citation type="submission" date="2018-10" db="EMBL/GenBank/DDBJ databases">
        <title>Isolation, diversity and antifungal activity of actinobacteria from wheat.</title>
        <authorList>
            <person name="Han C."/>
        </authorList>
    </citation>
    <scope>NUCLEOTIDE SEQUENCE [LARGE SCALE GENOMIC DNA]</scope>
    <source>
        <strain evidence="4 5">NEAU-YY642</strain>
    </source>
</reference>
<sequence>MKHPKLRNHRGRSVRTLLLAPAVALTCVVGLGAGTANAAVFESCDQWGNWTDPDGYIVYNNIWGSGAGSQCVEADSGSRWSVTADHPNTGGIKSYPNAKWIVGESIADISTLTSTFDVSVPDSGAYNTAYDVWDENYDHEIMLWMNWTGPVGPLGTPVGEATVGGHSWDVYQGSNGSNNVYSFLRQGDTTSGQVDILPILDWITERGWMSQDEVIGDVQFGYEITSSAGGLTFETNEFSVNHG</sequence>
<name>A0A3M2LR26_9ACTN</name>
<comment type="similarity">
    <text evidence="1 2">Belongs to the glycosyl hydrolase 12 (cellulase H) family.</text>
</comment>
<evidence type="ECO:0000313" key="5">
    <source>
        <dbReference type="Proteomes" id="UP000278673"/>
    </source>
</evidence>
<keyword evidence="5" id="KW-1185">Reference proteome</keyword>
<keyword evidence="2" id="KW-0378">Hydrolase</keyword>
<dbReference type="EMBL" id="RFFJ01000089">
    <property type="protein sequence ID" value="RMI38545.1"/>
    <property type="molecule type" value="Genomic_DNA"/>
</dbReference>
<keyword evidence="2" id="KW-0119">Carbohydrate metabolism</keyword>
<dbReference type="Pfam" id="PF01670">
    <property type="entry name" value="Glyco_hydro_12"/>
    <property type="match status" value="1"/>
</dbReference>
<dbReference type="Gene3D" id="2.60.120.180">
    <property type="match status" value="1"/>
</dbReference>
<dbReference type="RefSeq" id="WP_122184681.1">
    <property type="nucleotide sequence ID" value="NZ_RFFJ01000089.1"/>
</dbReference>
<gene>
    <name evidence="4" type="ORF">EBN88_16675</name>
</gene>